<keyword evidence="2" id="KW-0677">Repeat</keyword>
<dbReference type="Gene3D" id="2.120.10.80">
    <property type="entry name" value="Kelch-type beta propeller"/>
    <property type="match status" value="2"/>
</dbReference>
<reference evidence="4 5" key="1">
    <citation type="submission" date="2011-07" db="EMBL/GenBank/DDBJ databases">
        <authorList>
            <person name="Coyne R."/>
            <person name="Brami D."/>
            <person name="Johnson J."/>
            <person name="Hostetler J."/>
            <person name="Hannick L."/>
            <person name="Clark T."/>
            <person name="Cassidy-Hanley D."/>
            <person name="Inman J."/>
        </authorList>
    </citation>
    <scope>NUCLEOTIDE SEQUENCE [LARGE SCALE GENOMIC DNA]</scope>
    <source>
        <strain evidence="4 5">G5</strain>
    </source>
</reference>
<proteinExistence type="predicted"/>
<feature type="region of interest" description="Disordered" evidence="3">
    <location>
        <begin position="30"/>
        <end position="50"/>
    </location>
</feature>
<dbReference type="OrthoDB" id="293573at2759"/>
<dbReference type="RefSeq" id="XP_004030389.1">
    <property type="nucleotide sequence ID" value="XM_004030341.1"/>
</dbReference>
<dbReference type="InParanoid" id="G0R054"/>
<keyword evidence="1" id="KW-0880">Kelch repeat</keyword>
<dbReference type="OMA" id="ICEESHR"/>
<dbReference type="InterPro" id="IPR015915">
    <property type="entry name" value="Kelch-typ_b-propeller"/>
</dbReference>
<feature type="non-terminal residue" evidence="4">
    <location>
        <position position="376"/>
    </location>
</feature>
<gene>
    <name evidence="4" type="ORF">IMG5_162080</name>
</gene>
<protein>
    <submittedName>
        <fullName evidence="4">Kelch motif family protein, putative</fullName>
    </submittedName>
</protein>
<accession>G0R054</accession>
<dbReference type="GeneID" id="14905245"/>
<dbReference type="Proteomes" id="UP000008983">
    <property type="component" value="Unassembled WGS sequence"/>
</dbReference>
<dbReference type="STRING" id="857967.G0R054"/>
<evidence type="ECO:0000256" key="3">
    <source>
        <dbReference type="SAM" id="MobiDB-lite"/>
    </source>
</evidence>
<name>G0R054_ICHMU</name>
<evidence type="ECO:0000256" key="2">
    <source>
        <dbReference type="ARBA" id="ARBA00022737"/>
    </source>
</evidence>
<dbReference type="PANTHER" id="PTHR46093">
    <property type="entry name" value="ACYL-COA-BINDING DOMAIN-CONTAINING PROTEIN 5"/>
    <property type="match status" value="1"/>
</dbReference>
<organism evidence="4 5">
    <name type="scientific">Ichthyophthirius multifiliis</name>
    <name type="common">White spot disease agent</name>
    <name type="synonym">Ich</name>
    <dbReference type="NCBI Taxonomy" id="5932"/>
    <lineage>
        <taxon>Eukaryota</taxon>
        <taxon>Sar</taxon>
        <taxon>Alveolata</taxon>
        <taxon>Ciliophora</taxon>
        <taxon>Intramacronucleata</taxon>
        <taxon>Oligohymenophorea</taxon>
        <taxon>Hymenostomatida</taxon>
        <taxon>Ophryoglenina</taxon>
        <taxon>Ichthyophthirius</taxon>
    </lineage>
</organism>
<sequence length="376" mass="43013">MPKIKSYPIYKKFLNKKSLTEISKQTVQSSNIVETEEDDNDDQNSIIGNSINDNASNSKFKIYKKIKGDYSIYWYLQPNQCNWKPDAREGQSLVTEGKHAYLFGGIGKELYNQIAELDLTNFKWQILKQVQGNIPSARYGHSCNIYRRNIIIFGGQQRSNQTVLKTRELLQDVYFLNIDTLTWKLINCQGGPLQQRRNHASAIIGRNMLIHGGINNKEQTLKDLWILDLVWVEALTKWAANIQYEGLYAFGGRNNKGDILGDLKILKTDCKPLQWIKIETKGVLPKPRHSHSQNFSQHYNFLIIYGGQNDNDSQVFYNDMHLLNVDDLNWIKVTSNSYPAISRSSHSACIFDTKFIVFGGINIDGLIPSLLSIGEL</sequence>
<dbReference type="eggNOG" id="KOG0379">
    <property type="taxonomic scope" value="Eukaryota"/>
</dbReference>
<evidence type="ECO:0000313" key="4">
    <source>
        <dbReference type="EMBL" id="EGR29153.1"/>
    </source>
</evidence>
<dbReference type="AlphaFoldDB" id="G0R054"/>
<dbReference type="EMBL" id="GL984180">
    <property type="protein sequence ID" value="EGR29153.1"/>
    <property type="molecule type" value="Genomic_DNA"/>
</dbReference>
<evidence type="ECO:0000256" key="1">
    <source>
        <dbReference type="ARBA" id="ARBA00022441"/>
    </source>
</evidence>
<dbReference type="SUPFAM" id="SSF117281">
    <property type="entry name" value="Kelch motif"/>
    <property type="match status" value="1"/>
</dbReference>
<dbReference type="PANTHER" id="PTHR46093:SF18">
    <property type="entry name" value="FIBRONECTIN TYPE-III DOMAIN-CONTAINING PROTEIN"/>
    <property type="match status" value="1"/>
</dbReference>
<evidence type="ECO:0000313" key="5">
    <source>
        <dbReference type="Proteomes" id="UP000008983"/>
    </source>
</evidence>
<keyword evidence="5" id="KW-1185">Reference proteome</keyword>
<dbReference type="Pfam" id="PF24681">
    <property type="entry name" value="Kelch_KLHDC2_KLHL20_DRC7"/>
    <property type="match status" value="2"/>
</dbReference>